<proteinExistence type="predicted"/>
<name>A0A8J5NFQ3_FUSOX</name>
<evidence type="ECO:0000313" key="2">
    <source>
        <dbReference type="EMBL" id="KAG7403184.1"/>
    </source>
</evidence>
<sequence length="247" mass="27542">MYMGRQANLVIVVHDGEVGHHGSTLIRKASAVRRTPLSGHSRLNDYNRTCIPVHLPAFLDVSEKSLPPSTIRRHKAADGIDQFGFEVMPCSRCEKRGAICKMVEGKKKCGLCVRLGRPCDVTGTPLNSLTRIITEAKRLDQREAEAEELLSRRREALRQAQRELDESLSELESCRKRKRDLTKKGAEMTRRGLDSLEALERAEQAEVPQEQLVIEDVNSLVHSDILDLSFLDPSFFDGGSSSGVVGH</sequence>
<keyword evidence="1" id="KW-0175">Coiled coil</keyword>
<reference evidence="2" key="1">
    <citation type="submission" date="2021-04" db="EMBL/GenBank/DDBJ databases">
        <title>First draft genome resource for Brassicaceae pathogens Fusarium oxysporum f. sp. raphani and Fusarium oxysporum f. sp. rapae.</title>
        <authorList>
            <person name="Asai S."/>
        </authorList>
    </citation>
    <scope>NUCLEOTIDE SEQUENCE</scope>
    <source>
        <strain evidence="2">Tf1208</strain>
    </source>
</reference>
<gene>
    <name evidence="2" type="ORF">Forpe1208_v016638</name>
</gene>
<dbReference type="AlphaFoldDB" id="A0A8J5NFQ3"/>
<protein>
    <submittedName>
        <fullName evidence="2">Uncharacterized protein</fullName>
    </submittedName>
</protein>
<evidence type="ECO:0000313" key="3">
    <source>
        <dbReference type="Proteomes" id="UP000694050"/>
    </source>
</evidence>
<comment type="caution">
    <text evidence="2">The sequence shown here is derived from an EMBL/GenBank/DDBJ whole genome shotgun (WGS) entry which is preliminary data.</text>
</comment>
<accession>A0A8J5NFQ3</accession>
<organism evidence="2 3">
    <name type="scientific">Fusarium oxysporum f. sp. rapae</name>
    <dbReference type="NCBI Taxonomy" id="485398"/>
    <lineage>
        <taxon>Eukaryota</taxon>
        <taxon>Fungi</taxon>
        <taxon>Dikarya</taxon>
        <taxon>Ascomycota</taxon>
        <taxon>Pezizomycotina</taxon>
        <taxon>Sordariomycetes</taxon>
        <taxon>Hypocreomycetidae</taxon>
        <taxon>Hypocreales</taxon>
        <taxon>Nectriaceae</taxon>
        <taxon>Fusarium</taxon>
        <taxon>Fusarium oxysporum species complex</taxon>
    </lineage>
</organism>
<evidence type="ECO:0000256" key="1">
    <source>
        <dbReference type="SAM" id="Coils"/>
    </source>
</evidence>
<dbReference type="EMBL" id="JAELUQ010000015">
    <property type="protein sequence ID" value="KAG7403184.1"/>
    <property type="molecule type" value="Genomic_DNA"/>
</dbReference>
<feature type="coiled-coil region" evidence="1">
    <location>
        <begin position="139"/>
        <end position="184"/>
    </location>
</feature>
<dbReference type="Proteomes" id="UP000694050">
    <property type="component" value="Unassembled WGS sequence"/>
</dbReference>